<dbReference type="RefSeq" id="WP_258541235.1">
    <property type="nucleotide sequence ID" value="NZ_OU015584.1"/>
</dbReference>
<proteinExistence type="predicted"/>
<sequence>MRNFILKTSLFVLLLISSAALHAQPAGTPPGGPSGGSNPPCWPPPCIPVDGGISVLIALGAAYGSKKAYDFYKTKEDSEA</sequence>
<accession>A0A916JLB1</accession>
<dbReference type="Proteomes" id="UP000683507">
    <property type="component" value="Chromosome"/>
</dbReference>
<dbReference type="EMBL" id="OU015584">
    <property type="protein sequence ID" value="CAG5079687.1"/>
    <property type="molecule type" value="Genomic_DNA"/>
</dbReference>
<keyword evidence="3" id="KW-1185">Reference proteome</keyword>
<organism evidence="2 3">
    <name type="scientific">Parvicella tangerina</name>
    <dbReference type="NCBI Taxonomy" id="2829795"/>
    <lineage>
        <taxon>Bacteria</taxon>
        <taxon>Pseudomonadati</taxon>
        <taxon>Bacteroidota</taxon>
        <taxon>Flavobacteriia</taxon>
        <taxon>Flavobacteriales</taxon>
        <taxon>Parvicellaceae</taxon>
        <taxon>Parvicella</taxon>
    </lineage>
</organism>
<feature type="chain" id="PRO_5038032007" evidence="1">
    <location>
        <begin position="24"/>
        <end position="80"/>
    </location>
</feature>
<name>A0A916JLB1_9FLAO</name>
<keyword evidence="1" id="KW-0732">Signal</keyword>
<protein>
    <submittedName>
        <fullName evidence="2">Uncharacterized protein</fullName>
    </submittedName>
</protein>
<dbReference type="NCBIfam" id="NF046080">
    <property type="entry name" value="PID_CTERM"/>
    <property type="match status" value="1"/>
</dbReference>
<dbReference type="InterPro" id="IPR058207">
    <property type="entry name" value="PID_CTERM"/>
</dbReference>
<evidence type="ECO:0000313" key="2">
    <source>
        <dbReference type="EMBL" id="CAG5079687.1"/>
    </source>
</evidence>
<gene>
    <name evidence="2" type="ORF">CRYO30217_01016</name>
</gene>
<dbReference type="KEGG" id="ptan:CRYO30217_01016"/>
<dbReference type="AlphaFoldDB" id="A0A916JLB1"/>
<feature type="signal peptide" evidence="1">
    <location>
        <begin position="1"/>
        <end position="23"/>
    </location>
</feature>
<evidence type="ECO:0000256" key="1">
    <source>
        <dbReference type="SAM" id="SignalP"/>
    </source>
</evidence>
<evidence type="ECO:0000313" key="3">
    <source>
        <dbReference type="Proteomes" id="UP000683507"/>
    </source>
</evidence>
<reference evidence="2" key="1">
    <citation type="submission" date="2021-04" db="EMBL/GenBank/DDBJ databases">
        <authorList>
            <person name="Rodrigo-Torres L."/>
            <person name="Arahal R. D."/>
            <person name="Lucena T."/>
        </authorList>
    </citation>
    <scope>NUCLEOTIDE SEQUENCE</scope>
    <source>
        <strain evidence="2">AS29M-1</strain>
    </source>
</reference>